<proteinExistence type="predicted"/>
<evidence type="ECO:0000256" key="1">
    <source>
        <dbReference type="SAM" id="MobiDB-lite"/>
    </source>
</evidence>
<dbReference type="Proteomes" id="UP000015347">
    <property type="component" value="Unassembled WGS sequence"/>
</dbReference>
<organism evidence="2 3">
    <name type="scientific">Salipiger mucosus DSM 16094</name>
    <dbReference type="NCBI Taxonomy" id="1123237"/>
    <lineage>
        <taxon>Bacteria</taxon>
        <taxon>Pseudomonadati</taxon>
        <taxon>Pseudomonadota</taxon>
        <taxon>Alphaproteobacteria</taxon>
        <taxon>Rhodobacterales</taxon>
        <taxon>Roseobacteraceae</taxon>
        <taxon>Salipiger</taxon>
    </lineage>
</organism>
<accession>S9QRI6</accession>
<keyword evidence="3" id="KW-1185">Reference proteome</keyword>
<protein>
    <submittedName>
        <fullName evidence="2">Uncharacterized protein</fullName>
    </submittedName>
</protein>
<comment type="caution">
    <text evidence="2">The sequence shown here is derived from an EMBL/GenBank/DDBJ whole genome shotgun (WGS) entry which is preliminary data.</text>
</comment>
<evidence type="ECO:0000313" key="3">
    <source>
        <dbReference type="Proteomes" id="UP000015347"/>
    </source>
</evidence>
<sequence>MRVHPSRCHLPSSCSRGARGGLHQQRADARSPVALASGGNCLTRGRKAGTGP</sequence>
<name>S9QRI6_9RHOB</name>
<reference evidence="3" key="1">
    <citation type="journal article" date="2014" name="Stand. Genomic Sci.">
        <title>Genome sequence of the exopolysaccharide-producing Salipiger mucosus type strain (DSM 16094(T)), a moderately halophilic member of the Roseobacter clade.</title>
        <authorList>
            <person name="Riedel T."/>
            <person name="Spring S."/>
            <person name="Fiebig A."/>
            <person name="Petersen J."/>
            <person name="Kyrpides N.C."/>
            <person name="Goker M."/>
            <person name="Klenk H.P."/>
        </authorList>
    </citation>
    <scope>NUCLEOTIDE SEQUENCE [LARGE SCALE GENOMIC DNA]</scope>
    <source>
        <strain evidence="3">DSM 16094</strain>
    </source>
</reference>
<feature type="region of interest" description="Disordered" evidence="1">
    <location>
        <begin position="1"/>
        <end position="52"/>
    </location>
</feature>
<dbReference type="HOGENOM" id="CLU_3084566_0_0_5"/>
<dbReference type="STRING" id="1123237.Salmuc_03030"/>
<evidence type="ECO:0000313" key="2">
    <source>
        <dbReference type="EMBL" id="EPX82243.1"/>
    </source>
</evidence>
<dbReference type="EMBL" id="APVH01000024">
    <property type="protein sequence ID" value="EPX82243.1"/>
    <property type="molecule type" value="Genomic_DNA"/>
</dbReference>
<gene>
    <name evidence="2" type="ORF">Salmuc_03030</name>
</gene>
<dbReference type="AlphaFoldDB" id="S9QRI6"/>